<comment type="caution">
    <text evidence="1">The sequence shown here is derived from an EMBL/GenBank/DDBJ whole genome shotgun (WGS) entry which is preliminary data.</text>
</comment>
<sequence>MGNMKRVVDYVNTPHIMLLDLADMARGNERLARMWQRNYLRVADEKRA</sequence>
<evidence type="ECO:0000313" key="1">
    <source>
        <dbReference type="EMBL" id="GMK47593.1"/>
    </source>
</evidence>
<dbReference type="Proteomes" id="UP001285921">
    <property type="component" value="Unassembled WGS sequence"/>
</dbReference>
<proteinExistence type="predicted"/>
<dbReference type="EMBL" id="BTCL01000021">
    <property type="protein sequence ID" value="GMK47593.1"/>
    <property type="molecule type" value="Genomic_DNA"/>
</dbReference>
<dbReference type="RefSeq" id="WP_317981518.1">
    <property type="nucleotide sequence ID" value="NZ_BTCL01000021.1"/>
</dbReference>
<reference evidence="1 2" key="1">
    <citation type="submission" date="2023-05" db="EMBL/GenBank/DDBJ databases">
        <title>Draft genome of Paenibacillus sp. CCS26.</title>
        <authorList>
            <person name="Akita H."/>
            <person name="Shinto Y."/>
            <person name="Kimura Z."/>
        </authorList>
    </citation>
    <scope>NUCLEOTIDE SEQUENCE [LARGE SCALE GENOMIC DNA]</scope>
    <source>
        <strain evidence="1 2">CCS26</strain>
    </source>
</reference>
<organism evidence="1 2">
    <name type="scientific">Paenibacillus glycanilyticus</name>
    <dbReference type="NCBI Taxonomy" id="126569"/>
    <lineage>
        <taxon>Bacteria</taxon>
        <taxon>Bacillati</taxon>
        <taxon>Bacillota</taxon>
        <taxon>Bacilli</taxon>
        <taxon>Bacillales</taxon>
        <taxon>Paenibacillaceae</taxon>
        <taxon>Paenibacillus</taxon>
    </lineage>
</organism>
<evidence type="ECO:0000313" key="2">
    <source>
        <dbReference type="Proteomes" id="UP001285921"/>
    </source>
</evidence>
<gene>
    <name evidence="1" type="ORF">PghCCS26_47230</name>
</gene>
<accession>A0ABQ6NR77</accession>
<protein>
    <submittedName>
        <fullName evidence="1">Uncharacterized protein</fullName>
    </submittedName>
</protein>
<keyword evidence="2" id="KW-1185">Reference proteome</keyword>
<name>A0ABQ6NR77_9BACL</name>